<feature type="compositionally biased region" description="Acidic residues" evidence="2">
    <location>
        <begin position="752"/>
        <end position="769"/>
    </location>
</feature>
<feature type="region of interest" description="Disordered" evidence="2">
    <location>
        <begin position="316"/>
        <end position="347"/>
    </location>
</feature>
<dbReference type="SMART" id="SM00398">
    <property type="entry name" value="HMG"/>
    <property type="match status" value="1"/>
</dbReference>
<dbReference type="PROSITE" id="PS50118">
    <property type="entry name" value="HMG_BOX_2"/>
    <property type="match status" value="1"/>
</dbReference>
<feature type="compositionally biased region" description="Basic and acidic residues" evidence="2">
    <location>
        <begin position="404"/>
        <end position="416"/>
    </location>
</feature>
<feature type="domain" description="HMG box" evidence="3">
    <location>
        <begin position="349"/>
        <end position="417"/>
    </location>
</feature>
<feature type="region of interest" description="Disordered" evidence="2">
    <location>
        <begin position="477"/>
        <end position="499"/>
    </location>
</feature>
<organism evidence="4 5">
    <name type="scientific">Lentithecium fluviatile CBS 122367</name>
    <dbReference type="NCBI Taxonomy" id="1168545"/>
    <lineage>
        <taxon>Eukaryota</taxon>
        <taxon>Fungi</taxon>
        <taxon>Dikarya</taxon>
        <taxon>Ascomycota</taxon>
        <taxon>Pezizomycotina</taxon>
        <taxon>Dothideomycetes</taxon>
        <taxon>Pleosporomycetidae</taxon>
        <taxon>Pleosporales</taxon>
        <taxon>Massarineae</taxon>
        <taxon>Lentitheciaceae</taxon>
        <taxon>Lentithecium</taxon>
    </lineage>
</organism>
<evidence type="ECO:0000313" key="5">
    <source>
        <dbReference type="Proteomes" id="UP000799291"/>
    </source>
</evidence>
<proteinExistence type="predicted"/>
<sequence length="784" mass="85865">MSLSPLENTLIQFFEKLTPETLAIRALVSEGLAHGVLATVKDQVIQRHGKKGLSKDAFKAEKALDVVETAVWDIDVQKLAKDKQSTSDAVRRALNVVLDQSSKLLANRMASSARTSARRSSNTQLLLGDTVPASCLGDLKWPVSIPEHASTLKSAHTTVFEKRGMFGEHHAIIPLKDLETLLFGSNLLDLRIGHVYANLLSNVSPQARQSFELAALPSNTALQQQEMLKGGRASGLGPPRPPPILTRGMPSILKNPHIKIFDHSAQPILSPKAPTLPTLESNKAGNLPLSFGFPRPPGAEVAMMPMPQEASIVKHELTRSPGQSPIKKKTRSDYLTPGPRLASPIPKKPKMPLNEYMIWASVERSRLKKFDPGLNSSKRVKQLAKIWENMTTDERAPFIALKQSDQERYKEQEKDLAAGGDIDSSQEREHWKDFWTKAGSIPRSEAAKNAELYLPLPDDDNKWNISKVARNENQVKAKKKGEVKAETVNKPSKSQHPKLEEQKGFTFTHGPIEVRARKSINRPAFPLAPGPQVLDIASVPENYAPQSSRLFSPPKFVHQLRRMPAMQFRPYVSPYPPVAPPPEKSDDLLMQIKDSNAKLSATLATPSRYVIGDTGAKAETKAMDSATPKAKVVIDLTSNDDEAVAGAEPGVEKVAATEDTGNTKDDIDSTPNKDEAVARVEPGIEQVVDTENTGNTKDPRNDAPEPGKNLPKVEDKDADKDSTGETKAETSVKVEKEDDERKSVNWEGETLVAEEEEEVGNSESDDGAEGMDVGICSGRRGQGR</sequence>
<reference evidence="4" key="1">
    <citation type="journal article" date="2020" name="Stud. Mycol.">
        <title>101 Dothideomycetes genomes: a test case for predicting lifestyles and emergence of pathogens.</title>
        <authorList>
            <person name="Haridas S."/>
            <person name="Albert R."/>
            <person name="Binder M."/>
            <person name="Bloem J."/>
            <person name="Labutti K."/>
            <person name="Salamov A."/>
            <person name="Andreopoulos B."/>
            <person name="Baker S."/>
            <person name="Barry K."/>
            <person name="Bills G."/>
            <person name="Bluhm B."/>
            <person name="Cannon C."/>
            <person name="Castanera R."/>
            <person name="Culley D."/>
            <person name="Daum C."/>
            <person name="Ezra D."/>
            <person name="Gonzalez J."/>
            <person name="Henrissat B."/>
            <person name="Kuo A."/>
            <person name="Liang C."/>
            <person name="Lipzen A."/>
            <person name="Lutzoni F."/>
            <person name="Magnuson J."/>
            <person name="Mondo S."/>
            <person name="Nolan M."/>
            <person name="Ohm R."/>
            <person name="Pangilinan J."/>
            <person name="Park H.-J."/>
            <person name="Ramirez L."/>
            <person name="Alfaro M."/>
            <person name="Sun H."/>
            <person name="Tritt A."/>
            <person name="Yoshinaga Y."/>
            <person name="Zwiers L.-H."/>
            <person name="Turgeon B."/>
            <person name="Goodwin S."/>
            <person name="Spatafora J."/>
            <person name="Crous P."/>
            <person name="Grigoriev I."/>
        </authorList>
    </citation>
    <scope>NUCLEOTIDE SEQUENCE</scope>
    <source>
        <strain evidence="4">CBS 122367</strain>
    </source>
</reference>
<feature type="compositionally biased region" description="Basic and acidic residues" evidence="2">
    <location>
        <begin position="697"/>
        <end position="744"/>
    </location>
</feature>
<evidence type="ECO:0000313" key="4">
    <source>
        <dbReference type="EMBL" id="KAF2688502.1"/>
    </source>
</evidence>
<feature type="compositionally biased region" description="Basic and acidic residues" evidence="2">
    <location>
        <begin position="661"/>
        <end position="678"/>
    </location>
</feature>
<dbReference type="SUPFAM" id="SSF47095">
    <property type="entry name" value="HMG-box"/>
    <property type="match status" value="1"/>
</dbReference>
<evidence type="ECO:0000256" key="1">
    <source>
        <dbReference type="PROSITE-ProRule" id="PRU00267"/>
    </source>
</evidence>
<gene>
    <name evidence="4" type="ORF">K458DRAFT_148739</name>
</gene>
<keyword evidence="1" id="KW-0539">Nucleus</keyword>
<feature type="DNA-binding region" description="HMG box" evidence="1">
    <location>
        <begin position="349"/>
        <end position="417"/>
    </location>
</feature>
<dbReference type="AlphaFoldDB" id="A0A6G1JD87"/>
<dbReference type="EMBL" id="MU005573">
    <property type="protein sequence ID" value="KAF2688502.1"/>
    <property type="molecule type" value="Genomic_DNA"/>
</dbReference>
<protein>
    <recommendedName>
        <fullName evidence="3">HMG box domain-containing protein</fullName>
    </recommendedName>
</protein>
<dbReference type="GO" id="GO:0003677">
    <property type="term" value="F:DNA binding"/>
    <property type="evidence" value="ECO:0007669"/>
    <property type="project" value="UniProtKB-UniRule"/>
</dbReference>
<dbReference type="Proteomes" id="UP000799291">
    <property type="component" value="Unassembled WGS sequence"/>
</dbReference>
<evidence type="ECO:0000259" key="3">
    <source>
        <dbReference type="PROSITE" id="PS50118"/>
    </source>
</evidence>
<feature type="region of interest" description="Disordered" evidence="2">
    <location>
        <begin position="643"/>
        <end position="784"/>
    </location>
</feature>
<evidence type="ECO:0000256" key="2">
    <source>
        <dbReference type="SAM" id="MobiDB-lite"/>
    </source>
</evidence>
<dbReference type="Pfam" id="PF00505">
    <property type="entry name" value="HMG_box"/>
    <property type="match status" value="1"/>
</dbReference>
<dbReference type="InterPro" id="IPR009071">
    <property type="entry name" value="HMG_box_dom"/>
</dbReference>
<dbReference type="InterPro" id="IPR036910">
    <property type="entry name" value="HMG_box_dom_sf"/>
</dbReference>
<dbReference type="OrthoDB" id="3801208at2759"/>
<name>A0A6G1JD87_9PLEO</name>
<feature type="compositionally biased region" description="Basic and acidic residues" evidence="2">
    <location>
        <begin position="477"/>
        <end position="487"/>
    </location>
</feature>
<feature type="region of interest" description="Disordered" evidence="2">
    <location>
        <begin position="403"/>
        <end position="424"/>
    </location>
</feature>
<keyword evidence="5" id="KW-1185">Reference proteome</keyword>
<dbReference type="GO" id="GO:0005634">
    <property type="term" value="C:nucleus"/>
    <property type="evidence" value="ECO:0007669"/>
    <property type="project" value="UniProtKB-UniRule"/>
</dbReference>
<keyword evidence="1" id="KW-0238">DNA-binding</keyword>
<dbReference type="Gene3D" id="1.10.30.10">
    <property type="entry name" value="High mobility group box domain"/>
    <property type="match status" value="1"/>
</dbReference>
<accession>A0A6G1JD87</accession>